<keyword evidence="1" id="KW-0472">Membrane</keyword>
<keyword evidence="1" id="KW-1133">Transmembrane helix</keyword>
<dbReference type="AlphaFoldDB" id="A0A1Y6BMS6"/>
<dbReference type="EMBL" id="FWZT01000005">
    <property type="protein sequence ID" value="SMF11618.1"/>
    <property type="molecule type" value="Genomic_DNA"/>
</dbReference>
<proteinExistence type="predicted"/>
<dbReference type="RefSeq" id="WP_132317491.1">
    <property type="nucleotide sequence ID" value="NZ_FWZT01000005.1"/>
</dbReference>
<feature type="transmembrane region" description="Helical" evidence="1">
    <location>
        <begin position="6"/>
        <end position="24"/>
    </location>
</feature>
<protein>
    <recommendedName>
        <fullName evidence="4">ApbE family protein</fullName>
    </recommendedName>
</protein>
<evidence type="ECO:0000313" key="2">
    <source>
        <dbReference type="EMBL" id="SMF11618.1"/>
    </source>
</evidence>
<dbReference type="Proteomes" id="UP000192907">
    <property type="component" value="Unassembled WGS sequence"/>
</dbReference>
<accession>A0A1Y6BMS6</accession>
<keyword evidence="3" id="KW-1185">Reference proteome</keyword>
<evidence type="ECO:0000256" key="1">
    <source>
        <dbReference type="SAM" id="Phobius"/>
    </source>
</evidence>
<evidence type="ECO:0000313" key="3">
    <source>
        <dbReference type="Proteomes" id="UP000192907"/>
    </source>
</evidence>
<organism evidence="2 3">
    <name type="scientific">Pseudobacteriovorax antillogorgiicola</name>
    <dbReference type="NCBI Taxonomy" id="1513793"/>
    <lineage>
        <taxon>Bacteria</taxon>
        <taxon>Pseudomonadati</taxon>
        <taxon>Bdellovibrionota</taxon>
        <taxon>Oligoflexia</taxon>
        <taxon>Oligoflexales</taxon>
        <taxon>Pseudobacteriovoracaceae</taxon>
        <taxon>Pseudobacteriovorax</taxon>
    </lineage>
</organism>
<keyword evidence="1" id="KW-0812">Transmembrane</keyword>
<dbReference type="Pfam" id="PF04400">
    <property type="entry name" value="NqrM"/>
    <property type="match status" value="1"/>
</dbReference>
<sequence length="63" mass="6735">MEILIAMIVFPLVIVGMAIGVIVMKKPITGSCGGLNNLNGDMDKCEICGVEAKERCAKKLKRA</sequence>
<dbReference type="STRING" id="1513793.SAMN06296036_105103"/>
<evidence type="ECO:0008006" key="4">
    <source>
        <dbReference type="Google" id="ProtNLM"/>
    </source>
</evidence>
<name>A0A1Y6BMS6_9BACT</name>
<gene>
    <name evidence="2" type="ORF">SAMN06296036_105103</name>
</gene>
<dbReference type="InterPro" id="IPR007495">
    <property type="entry name" value="NqrM"/>
</dbReference>
<dbReference type="PANTHER" id="PTHR40691">
    <property type="entry name" value="(NA+)-NQR MATURATION NQRM"/>
    <property type="match status" value="1"/>
</dbReference>
<dbReference type="OrthoDB" id="5296227at2"/>
<reference evidence="3" key="1">
    <citation type="submission" date="2017-04" db="EMBL/GenBank/DDBJ databases">
        <authorList>
            <person name="Varghese N."/>
            <person name="Submissions S."/>
        </authorList>
    </citation>
    <scope>NUCLEOTIDE SEQUENCE [LARGE SCALE GENOMIC DNA]</scope>
    <source>
        <strain evidence="3">RKEM611</strain>
    </source>
</reference>
<dbReference type="PANTHER" id="PTHR40691:SF3">
    <property type="entry name" value="(NA+)-NQR MATURATION NQRM"/>
    <property type="match status" value="1"/>
</dbReference>